<dbReference type="GO" id="GO:0016020">
    <property type="term" value="C:membrane"/>
    <property type="evidence" value="ECO:0007669"/>
    <property type="project" value="UniProtKB-SubCell"/>
</dbReference>
<dbReference type="STRING" id="561061.SAMN05660862_0256"/>
<keyword evidence="8" id="KW-1185">Reference proteome</keyword>
<dbReference type="RefSeq" id="WP_085471161.1">
    <property type="nucleotide sequence ID" value="NZ_CP038029.1"/>
</dbReference>
<dbReference type="PANTHER" id="PTHR33209:SF1">
    <property type="entry name" value="PEPTIDASE S49 DOMAIN-CONTAINING PROTEIN"/>
    <property type="match status" value="1"/>
</dbReference>
<evidence type="ECO:0000313" key="7">
    <source>
        <dbReference type="EMBL" id="SMG07139.1"/>
    </source>
</evidence>
<dbReference type="Gene3D" id="3.90.226.10">
    <property type="entry name" value="2-enoyl-CoA Hydratase, Chain A, domain 1"/>
    <property type="match status" value="3"/>
</dbReference>
<dbReference type="CDD" id="cd07023">
    <property type="entry name" value="S49_Sppa_N_C"/>
    <property type="match status" value="1"/>
</dbReference>
<dbReference type="GO" id="GO:0006465">
    <property type="term" value="P:signal peptide processing"/>
    <property type="evidence" value="ECO:0007669"/>
    <property type="project" value="InterPro"/>
</dbReference>
<dbReference type="NCBIfam" id="TIGR00705">
    <property type="entry name" value="SppA_67K"/>
    <property type="match status" value="1"/>
</dbReference>
<accession>A0A1X7I066</accession>
<evidence type="ECO:0000256" key="4">
    <source>
        <dbReference type="ARBA" id="ARBA00022801"/>
    </source>
</evidence>
<organism evidence="7 8">
    <name type="scientific">Sphingobacterium psychroaquaticum</name>
    <dbReference type="NCBI Taxonomy" id="561061"/>
    <lineage>
        <taxon>Bacteria</taxon>
        <taxon>Pseudomonadati</taxon>
        <taxon>Bacteroidota</taxon>
        <taxon>Sphingobacteriia</taxon>
        <taxon>Sphingobacteriales</taxon>
        <taxon>Sphingobacteriaceae</taxon>
        <taxon>Sphingobacterium</taxon>
    </lineage>
</organism>
<dbReference type="InterPro" id="IPR047272">
    <property type="entry name" value="S49_SppA_C"/>
</dbReference>
<dbReference type="Pfam" id="PF01343">
    <property type="entry name" value="Peptidase_S49"/>
    <property type="match status" value="2"/>
</dbReference>
<keyword evidence="5" id="KW-0720">Serine protease</keyword>
<dbReference type="SUPFAM" id="SSF52096">
    <property type="entry name" value="ClpP/crotonase"/>
    <property type="match status" value="2"/>
</dbReference>
<evidence type="ECO:0000256" key="2">
    <source>
        <dbReference type="ARBA" id="ARBA00008683"/>
    </source>
</evidence>
<dbReference type="InterPro" id="IPR004635">
    <property type="entry name" value="Pept_S49_SppA"/>
</dbReference>
<dbReference type="InterPro" id="IPR029045">
    <property type="entry name" value="ClpP/crotonase-like_dom_sf"/>
</dbReference>
<keyword evidence="4" id="KW-0378">Hydrolase</keyword>
<proteinExistence type="inferred from homology"/>
<comment type="similarity">
    <text evidence="2">Belongs to the peptidase S49 family.</text>
</comment>
<protein>
    <submittedName>
        <fullName evidence="7">Protease-4</fullName>
    </submittedName>
</protein>
<dbReference type="PIRSF" id="PIRSF001217">
    <property type="entry name" value="Protease_4_SppA"/>
    <property type="match status" value="1"/>
</dbReference>
<dbReference type="EMBL" id="FXAU01000001">
    <property type="protein sequence ID" value="SMG07139.1"/>
    <property type="molecule type" value="Genomic_DNA"/>
</dbReference>
<dbReference type="OrthoDB" id="9764363at2"/>
<dbReference type="Proteomes" id="UP000192980">
    <property type="component" value="Unassembled WGS sequence"/>
</dbReference>
<evidence type="ECO:0000313" key="8">
    <source>
        <dbReference type="Proteomes" id="UP000192980"/>
    </source>
</evidence>
<dbReference type="AlphaFoldDB" id="A0A1X7I066"/>
<keyword evidence="6" id="KW-0472">Membrane</keyword>
<evidence type="ECO:0000256" key="3">
    <source>
        <dbReference type="ARBA" id="ARBA00022670"/>
    </source>
</evidence>
<sequence length="588" mass="64127">MKSFLKYVLATITGIAVVFVLLFFILVAVISSTVSQMGSSTEANVPNNAVLYVSLNHVISERTAASPWEGIDLPGYGAVKSLGLNDIVARIQAAKEDSRIKGIYFNPSSVNAGMATVKAIREALVDFKKSGKFIIAYSDVYTQKGYYLASVADSIYMNPEGSLDFKGLSSSVTFLKEALDKLGVDMQVVKVGTYKSAVEPFLLNEMSAANREQMTSYLNSTYDAFLANIAEGRKIPADSLRAIADNYLIRNADDAKRYKFIDDKLYKDELLTLMKKRLGVEEKKDIPTISLLDYSTPAKTESATDRVAVLYAYGDIVDGEGSEGSIGGEKLSRELRKLRRDDRVKAVVLRVNSPGGSALASDIIAREVELTKKVKPVVVSMGDYAASGGYYISALADSIFAEKETLTGSIGVFGLIPNMKGLLNNKLGIHMDEVKTGKFADLMTSVDRPLTAEEYTIVQAEVNRVYHTFTSKVSTGRKMTVAAVDSIGQGRVWTGQQAVANGLVDGIGGLQRAINSAAAKAKLKTYRTVEYPAVKDPFASILSTSKEKIKMWVIGEELGEYRAYIEQLRTVTKRSGIQARVPYSLEIK</sequence>
<dbReference type="InterPro" id="IPR004634">
    <property type="entry name" value="Pept_S49_pIV"/>
</dbReference>
<dbReference type="InterPro" id="IPR002142">
    <property type="entry name" value="Peptidase_S49"/>
</dbReference>
<name>A0A1X7I066_9SPHI</name>
<keyword evidence="3 7" id="KW-0645">Protease</keyword>
<dbReference type="InterPro" id="IPR047217">
    <property type="entry name" value="S49_SppA_67K_type_N"/>
</dbReference>
<evidence type="ECO:0000256" key="5">
    <source>
        <dbReference type="ARBA" id="ARBA00022825"/>
    </source>
</evidence>
<dbReference type="NCBIfam" id="TIGR00706">
    <property type="entry name" value="SppA_dom"/>
    <property type="match status" value="1"/>
</dbReference>
<dbReference type="PANTHER" id="PTHR33209">
    <property type="entry name" value="PROTEASE 4"/>
    <property type="match status" value="1"/>
</dbReference>
<evidence type="ECO:0000256" key="1">
    <source>
        <dbReference type="ARBA" id="ARBA00004370"/>
    </source>
</evidence>
<gene>
    <name evidence="7" type="ORF">SAMN05660862_0256</name>
</gene>
<comment type="subcellular location">
    <subcellularLocation>
        <location evidence="1">Membrane</location>
    </subcellularLocation>
</comment>
<dbReference type="GO" id="GO:0008236">
    <property type="term" value="F:serine-type peptidase activity"/>
    <property type="evidence" value="ECO:0007669"/>
    <property type="project" value="UniProtKB-KW"/>
</dbReference>
<reference evidence="7 8" key="1">
    <citation type="submission" date="2017-04" db="EMBL/GenBank/DDBJ databases">
        <authorList>
            <person name="Afonso C.L."/>
            <person name="Miller P.J."/>
            <person name="Scott M.A."/>
            <person name="Spackman E."/>
            <person name="Goraichik I."/>
            <person name="Dimitrov K.M."/>
            <person name="Suarez D.L."/>
            <person name="Swayne D.E."/>
        </authorList>
    </citation>
    <scope>NUCLEOTIDE SEQUENCE [LARGE SCALE GENOMIC DNA]</scope>
    <source>
        <strain evidence="7 8">DSM 22418</strain>
    </source>
</reference>
<evidence type="ECO:0000256" key="6">
    <source>
        <dbReference type="ARBA" id="ARBA00023136"/>
    </source>
</evidence>
<dbReference type="CDD" id="cd07018">
    <property type="entry name" value="S49_SppA_67K_type"/>
    <property type="match status" value="1"/>
</dbReference>